<keyword evidence="3" id="KW-1185">Reference proteome</keyword>
<dbReference type="RefSeq" id="WP_075628158.1">
    <property type="nucleotide sequence ID" value="NZ_FOAM01000020.1"/>
</dbReference>
<dbReference type="Pfam" id="PF18746">
    <property type="entry name" value="aGPT-Pplase3"/>
    <property type="match status" value="1"/>
</dbReference>
<evidence type="ECO:0000313" key="3">
    <source>
        <dbReference type="Proteomes" id="UP000186364"/>
    </source>
</evidence>
<evidence type="ECO:0000313" key="2">
    <source>
        <dbReference type="EMBL" id="OLP59599.1"/>
    </source>
</evidence>
<proteinExistence type="predicted"/>
<dbReference type="EMBL" id="MKIP01000051">
    <property type="protein sequence ID" value="OLP59599.1"/>
    <property type="molecule type" value="Genomic_DNA"/>
</dbReference>
<dbReference type="AlphaFoldDB" id="A0A1Q9AVY2"/>
<feature type="domain" description="Alpha-glutamyl/putrescinyl thymine pyrophosphorylase clade 3" evidence="1">
    <location>
        <begin position="34"/>
        <end position="310"/>
    </location>
</feature>
<protein>
    <recommendedName>
        <fullName evidence="1">Alpha-glutamyl/putrescinyl thymine pyrophosphorylase clade 3 domain-containing protein</fullName>
    </recommendedName>
</protein>
<dbReference type="InterPro" id="IPR041271">
    <property type="entry name" value="AGPT-Pplase3"/>
</dbReference>
<gene>
    <name evidence="2" type="ORF">BJF93_20520</name>
</gene>
<organism evidence="2 3">
    <name type="scientific">Xaviernesmea oryzae</name>
    <dbReference type="NCBI Taxonomy" id="464029"/>
    <lineage>
        <taxon>Bacteria</taxon>
        <taxon>Pseudomonadati</taxon>
        <taxon>Pseudomonadota</taxon>
        <taxon>Alphaproteobacteria</taxon>
        <taxon>Hyphomicrobiales</taxon>
        <taxon>Rhizobiaceae</taxon>
        <taxon>Rhizobium/Agrobacterium group</taxon>
        <taxon>Xaviernesmea</taxon>
    </lineage>
</organism>
<dbReference type="Proteomes" id="UP000186364">
    <property type="component" value="Unassembled WGS sequence"/>
</dbReference>
<accession>A0A1Q9AVY2</accession>
<name>A0A1Q9AVY2_9HYPH</name>
<reference evidence="2 3" key="1">
    <citation type="submission" date="2016-09" db="EMBL/GenBank/DDBJ databases">
        <title>Rhizobium sp. nov., a novel species isolated from the rice rhizosphere.</title>
        <authorList>
            <person name="Zhao J."/>
            <person name="Zhang X."/>
        </authorList>
    </citation>
    <scope>NUCLEOTIDE SEQUENCE [LARGE SCALE GENOMIC DNA]</scope>
    <source>
        <strain evidence="2 3">1.7048</strain>
    </source>
</reference>
<comment type="caution">
    <text evidence="2">The sequence shown here is derived from an EMBL/GenBank/DDBJ whole genome shotgun (WGS) entry which is preliminary data.</text>
</comment>
<evidence type="ECO:0000259" key="1">
    <source>
        <dbReference type="Pfam" id="PF18746"/>
    </source>
</evidence>
<dbReference type="OrthoDB" id="965955at2"/>
<sequence length="310" mass="34684">MPGLHRDKIDQIRDTLANFSANVFPLAGVAGDAERQACAEQLVSSMRRVDYVKDLATKALHPNRADPASEIFDPLMAAALATRQGNYDEAWWLSFLATHFGKHINDGWRLTKDFYGAFGTRAAWSWATISNNVADLHSWLDQQWPDLLNDGVSRRFSNHRKYESKSPAQMKAVLGSYIDFISTFGSHQALVQDIHRAVGQHPHAGFDELYKRMRAVKRFGRLGTFDFLTMLGKLGIAPIEPGSAYLADATGPLRGTKLFVHGDPEADADPTELEEILDQLDAQLQVGKQVLEDALCNWQKTPDRFVLFRG</sequence>